<keyword evidence="1" id="KW-0812">Transmembrane</keyword>
<organism evidence="2 3">
    <name type="scientific">Protopolystoma xenopodis</name>
    <dbReference type="NCBI Taxonomy" id="117903"/>
    <lineage>
        <taxon>Eukaryota</taxon>
        <taxon>Metazoa</taxon>
        <taxon>Spiralia</taxon>
        <taxon>Lophotrochozoa</taxon>
        <taxon>Platyhelminthes</taxon>
        <taxon>Monogenea</taxon>
        <taxon>Polyopisthocotylea</taxon>
        <taxon>Polystomatidea</taxon>
        <taxon>Polystomatidae</taxon>
        <taxon>Protopolystoma</taxon>
    </lineage>
</organism>
<sequence>MLTASLTTSARLEGQPSRALLGQVVNLATHHGPLTSSHHNRASAKLRAGQMSPRGLLAGLALTGLLLLLLAELAVTPGRASLRPPLPARWSRLAGMMRGMNRHDDLIGPERMSKLITCFLACQSCFDKEVCGRVLPFSTNDS</sequence>
<dbReference type="EMBL" id="CAAALY010027476">
    <property type="protein sequence ID" value="VEL16184.1"/>
    <property type="molecule type" value="Genomic_DNA"/>
</dbReference>
<proteinExistence type="predicted"/>
<keyword evidence="1" id="KW-0472">Membrane</keyword>
<reference evidence="2" key="1">
    <citation type="submission" date="2018-11" db="EMBL/GenBank/DDBJ databases">
        <authorList>
            <consortium name="Pathogen Informatics"/>
        </authorList>
    </citation>
    <scope>NUCLEOTIDE SEQUENCE</scope>
</reference>
<name>A0A448WNI4_9PLAT</name>
<evidence type="ECO:0000313" key="2">
    <source>
        <dbReference type="EMBL" id="VEL16184.1"/>
    </source>
</evidence>
<accession>A0A448WNI4</accession>
<dbReference type="AlphaFoldDB" id="A0A448WNI4"/>
<comment type="caution">
    <text evidence="2">The sequence shown here is derived from an EMBL/GenBank/DDBJ whole genome shotgun (WGS) entry which is preliminary data.</text>
</comment>
<protein>
    <submittedName>
        <fullName evidence="2">Uncharacterized protein</fullName>
    </submittedName>
</protein>
<evidence type="ECO:0000256" key="1">
    <source>
        <dbReference type="SAM" id="Phobius"/>
    </source>
</evidence>
<keyword evidence="1" id="KW-1133">Transmembrane helix</keyword>
<feature type="transmembrane region" description="Helical" evidence="1">
    <location>
        <begin position="56"/>
        <end position="75"/>
    </location>
</feature>
<gene>
    <name evidence="2" type="ORF">PXEA_LOCUS9624</name>
</gene>
<keyword evidence="3" id="KW-1185">Reference proteome</keyword>
<evidence type="ECO:0000313" key="3">
    <source>
        <dbReference type="Proteomes" id="UP000784294"/>
    </source>
</evidence>
<dbReference type="Proteomes" id="UP000784294">
    <property type="component" value="Unassembled WGS sequence"/>
</dbReference>